<accession>A0A1H4AA77</accession>
<evidence type="ECO:0000313" key="3">
    <source>
        <dbReference type="EMBL" id="SEA32895.1"/>
    </source>
</evidence>
<dbReference type="Proteomes" id="UP000199656">
    <property type="component" value="Unassembled WGS sequence"/>
</dbReference>
<reference evidence="4" key="1">
    <citation type="submission" date="2016-10" db="EMBL/GenBank/DDBJ databases">
        <authorList>
            <person name="Varghese N."/>
            <person name="Submissions S."/>
        </authorList>
    </citation>
    <scope>NUCLEOTIDE SEQUENCE [LARGE SCALE GENOMIC DNA]</scope>
    <source>
        <strain evidence="4">DSM 23920</strain>
    </source>
</reference>
<evidence type="ECO:0000259" key="2">
    <source>
        <dbReference type="Pfam" id="PF18962"/>
    </source>
</evidence>
<dbReference type="NCBIfam" id="TIGR04183">
    <property type="entry name" value="Por_Secre_tail"/>
    <property type="match status" value="1"/>
</dbReference>
<dbReference type="STRING" id="408074.SAMN05660909_01570"/>
<protein>
    <submittedName>
        <fullName evidence="3">Por secretion system C-terminal sorting domain-containing protein</fullName>
    </submittedName>
</protein>
<keyword evidence="4" id="KW-1185">Reference proteome</keyword>
<feature type="signal peptide" evidence="1">
    <location>
        <begin position="1"/>
        <end position="24"/>
    </location>
</feature>
<proteinExistence type="predicted"/>
<dbReference type="AlphaFoldDB" id="A0A1H4AA77"/>
<name>A0A1H4AA77_9BACT</name>
<evidence type="ECO:0000313" key="4">
    <source>
        <dbReference type="Proteomes" id="UP000199656"/>
    </source>
</evidence>
<dbReference type="InterPro" id="IPR026444">
    <property type="entry name" value="Secre_tail"/>
</dbReference>
<dbReference type="RefSeq" id="WP_089760328.1">
    <property type="nucleotide sequence ID" value="NZ_BKAT01000014.1"/>
</dbReference>
<feature type="domain" description="Secretion system C-terminal sorting" evidence="2">
    <location>
        <begin position="91"/>
        <end position="167"/>
    </location>
</feature>
<organism evidence="3 4">
    <name type="scientific">Chitinophaga terrae</name>
    <name type="common">ex Kim and Jung 2007</name>
    <dbReference type="NCBI Taxonomy" id="408074"/>
    <lineage>
        <taxon>Bacteria</taxon>
        <taxon>Pseudomonadati</taxon>
        <taxon>Bacteroidota</taxon>
        <taxon>Chitinophagia</taxon>
        <taxon>Chitinophagales</taxon>
        <taxon>Chitinophagaceae</taxon>
        <taxon>Chitinophaga</taxon>
    </lineage>
</organism>
<feature type="chain" id="PRO_5011685069" evidence="1">
    <location>
        <begin position="25"/>
        <end position="168"/>
    </location>
</feature>
<keyword evidence="1" id="KW-0732">Signal</keyword>
<dbReference type="EMBL" id="FNRL01000005">
    <property type="protein sequence ID" value="SEA32895.1"/>
    <property type="molecule type" value="Genomic_DNA"/>
</dbReference>
<sequence>MSNSTRAGTCLLFLFILCSTATRAQIILNRYVTATSGGEGTVGAVKLTYTIGEPIISFITDGHFALTQGFQQPEELPPVKPGTRLLKEYLIFPNPASTNLKIQMDLLAPSYVQVELINTAGQTLYSTQPSMGAGRNTLVIGVNRFASGIYTLKLQVGLQIFFEKVIIQ</sequence>
<dbReference type="OrthoDB" id="671724at2"/>
<dbReference type="Pfam" id="PF18962">
    <property type="entry name" value="Por_Secre_tail"/>
    <property type="match status" value="1"/>
</dbReference>
<evidence type="ECO:0000256" key="1">
    <source>
        <dbReference type="SAM" id="SignalP"/>
    </source>
</evidence>
<gene>
    <name evidence="3" type="ORF">SAMN05660909_01570</name>
</gene>